<protein>
    <submittedName>
        <fullName evidence="1">M6 family metalloprotease domain-containing protein</fullName>
    </submittedName>
</protein>
<keyword evidence="1" id="KW-0645">Protease</keyword>
<dbReference type="GO" id="GO:0008237">
    <property type="term" value="F:metallopeptidase activity"/>
    <property type="evidence" value="ECO:0007669"/>
    <property type="project" value="UniProtKB-KW"/>
</dbReference>
<dbReference type="NCBIfam" id="TIGR03296">
    <property type="entry name" value="M6dom_TIGR03296"/>
    <property type="match status" value="1"/>
</dbReference>
<proteinExistence type="predicted"/>
<dbReference type="InterPro" id="IPR008757">
    <property type="entry name" value="Peptidase_M6-like_domain"/>
</dbReference>
<evidence type="ECO:0000313" key="2">
    <source>
        <dbReference type="Proteomes" id="UP001174694"/>
    </source>
</evidence>
<comment type="caution">
    <text evidence="1">The sequence shown here is derived from an EMBL/GenBank/DDBJ whole genome shotgun (WGS) entry which is preliminary data.</text>
</comment>
<keyword evidence="1" id="KW-0482">Metalloprotease</keyword>
<organism evidence="1 2">
    <name type="scientific">Pleurostoma richardsiae</name>
    <dbReference type="NCBI Taxonomy" id="41990"/>
    <lineage>
        <taxon>Eukaryota</taxon>
        <taxon>Fungi</taxon>
        <taxon>Dikarya</taxon>
        <taxon>Ascomycota</taxon>
        <taxon>Pezizomycotina</taxon>
        <taxon>Sordariomycetes</taxon>
        <taxon>Sordariomycetidae</taxon>
        <taxon>Calosphaeriales</taxon>
        <taxon>Pleurostomataceae</taxon>
        <taxon>Pleurostoma</taxon>
    </lineage>
</organism>
<gene>
    <name evidence="1" type="ORF">NKR23_g7891</name>
</gene>
<reference evidence="1" key="1">
    <citation type="submission" date="2022-07" db="EMBL/GenBank/DDBJ databases">
        <title>Fungi with potential for degradation of polypropylene.</title>
        <authorList>
            <person name="Gostincar C."/>
        </authorList>
    </citation>
    <scope>NUCLEOTIDE SEQUENCE</scope>
    <source>
        <strain evidence="1">EXF-13308</strain>
    </source>
</reference>
<dbReference type="AlphaFoldDB" id="A0AA38RS72"/>
<sequence length="615" mass="66198">MSWDDFIKPPGVNWSDPSQRGSNRNFNIALIALDYDDEPFVVTLEPNSTIFGNPQPVVFGLERDVVPAYYRDLLNTPSDLNRYHTMHEYWMEDSGGRFGVDLTAFGPYRMPAKRYQYGITDDMNPGACPPGETCNINIRTDALNAWRADVGNETAASYELVFILSAGQDESSTWQEFGEMKFQTKNDVPDSFGPPDEEQPNYAKTRYVDWSSWAAASQIWPNAGGGSSTQGESSGMATYAHELSHLLSIGDNYNNPYGIPLRRAYTGPWSMMSRGSFNGPGGPHTRWQIPALEGGSMGSLHTVRDKLAIGLISNSSVMILSRDELTASGIVVATLTARSVHPEGGLMGLRVTMDADLSPACNISTDVLCDGGGYDAYDMEVVDRMGADSFQPDAGVMLSKTKNGNSSPFQWVIDANPQDIELVDFVRPNGSVAMITLGDYRQLADALFHAGTRSNSEYEYADSANHLHFYIVDKFRDSTGVLSYNVAARSLNGSGPNTHGVALKGGIVAKGRSNTPMGLGVSCVFSLTNNGTAAEGLADHFSYDIYRLSAEVDGEGWRVVLPNVLAAAAFGTSTTARVAVAAEAGAASLAVVKLTATSESDPSVFATAACPVVKS</sequence>
<keyword evidence="2" id="KW-1185">Reference proteome</keyword>
<evidence type="ECO:0000313" key="1">
    <source>
        <dbReference type="EMBL" id="KAJ9139361.1"/>
    </source>
</evidence>
<dbReference type="SUPFAM" id="SSF55486">
    <property type="entry name" value="Metalloproteases ('zincins'), catalytic domain"/>
    <property type="match status" value="1"/>
</dbReference>
<accession>A0AA38RS72</accession>
<dbReference type="Proteomes" id="UP001174694">
    <property type="component" value="Unassembled WGS sequence"/>
</dbReference>
<dbReference type="GO" id="GO:0006508">
    <property type="term" value="P:proteolysis"/>
    <property type="evidence" value="ECO:0007669"/>
    <property type="project" value="InterPro"/>
</dbReference>
<dbReference type="EMBL" id="JANBVO010000026">
    <property type="protein sequence ID" value="KAJ9139361.1"/>
    <property type="molecule type" value="Genomic_DNA"/>
</dbReference>
<name>A0AA38RS72_9PEZI</name>
<keyword evidence="1" id="KW-0378">Hydrolase</keyword>